<proteinExistence type="predicted"/>
<protein>
    <submittedName>
        <fullName evidence="1">Uncharacterized protein</fullName>
    </submittedName>
</protein>
<evidence type="ECO:0000313" key="1">
    <source>
        <dbReference type="EMBL" id="MBX62445.1"/>
    </source>
</evidence>
<organism evidence="1">
    <name type="scientific">Rhizophora mucronata</name>
    <name type="common">Asiatic mangrove</name>
    <dbReference type="NCBI Taxonomy" id="61149"/>
    <lineage>
        <taxon>Eukaryota</taxon>
        <taxon>Viridiplantae</taxon>
        <taxon>Streptophyta</taxon>
        <taxon>Embryophyta</taxon>
        <taxon>Tracheophyta</taxon>
        <taxon>Spermatophyta</taxon>
        <taxon>Magnoliopsida</taxon>
        <taxon>eudicotyledons</taxon>
        <taxon>Gunneridae</taxon>
        <taxon>Pentapetalae</taxon>
        <taxon>rosids</taxon>
        <taxon>fabids</taxon>
        <taxon>Malpighiales</taxon>
        <taxon>Rhizophoraceae</taxon>
        <taxon>Rhizophora</taxon>
    </lineage>
</organism>
<accession>A0A2P2Q627</accession>
<dbReference type="EMBL" id="GGEC01081961">
    <property type="protein sequence ID" value="MBX62445.1"/>
    <property type="molecule type" value="Transcribed_RNA"/>
</dbReference>
<reference evidence="1" key="1">
    <citation type="submission" date="2018-02" db="EMBL/GenBank/DDBJ databases">
        <title>Rhizophora mucronata_Transcriptome.</title>
        <authorList>
            <person name="Meera S.P."/>
            <person name="Sreeshan A."/>
            <person name="Augustine A."/>
        </authorList>
    </citation>
    <scope>NUCLEOTIDE SEQUENCE</scope>
    <source>
        <tissue evidence="1">Leaf</tissue>
    </source>
</reference>
<sequence>MLNIKSITYINYYKSHNMSKTVQFSVSQVLKSLPPITLAIGT</sequence>
<dbReference type="AlphaFoldDB" id="A0A2P2Q627"/>
<name>A0A2P2Q627_RHIMU</name>